<evidence type="ECO:0000256" key="8">
    <source>
        <dbReference type="RuleBase" id="RU363032"/>
    </source>
</evidence>
<keyword evidence="2 8" id="KW-0813">Transport</keyword>
<feature type="transmembrane region" description="Helical" evidence="8">
    <location>
        <begin position="75"/>
        <end position="94"/>
    </location>
</feature>
<evidence type="ECO:0000256" key="1">
    <source>
        <dbReference type="ARBA" id="ARBA00004429"/>
    </source>
</evidence>
<dbReference type="PANTHER" id="PTHR43357">
    <property type="entry name" value="INNER MEMBRANE ABC TRANSPORTER PERMEASE PROTEIN YDCV"/>
    <property type="match status" value="1"/>
</dbReference>
<evidence type="ECO:0000256" key="5">
    <source>
        <dbReference type="ARBA" id="ARBA00022692"/>
    </source>
</evidence>
<evidence type="ECO:0000313" key="10">
    <source>
        <dbReference type="EMBL" id="NJC74076.1"/>
    </source>
</evidence>
<dbReference type="Proteomes" id="UP000722989">
    <property type="component" value="Unassembled WGS sequence"/>
</dbReference>
<proteinExistence type="inferred from homology"/>
<dbReference type="PROSITE" id="PS50928">
    <property type="entry name" value="ABC_TM1"/>
    <property type="match status" value="1"/>
</dbReference>
<dbReference type="SUPFAM" id="SSF161098">
    <property type="entry name" value="MetI-like"/>
    <property type="match status" value="1"/>
</dbReference>
<keyword evidence="5 8" id="KW-0812">Transmembrane</keyword>
<name>A0ABX0Y6P1_9ACTN</name>
<comment type="similarity">
    <text evidence="8">Belongs to the binding-protein-dependent transport system permease family.</text>
</comment>
<feature type="domain" description="ABC transmembrane type-1" evidence="9">
    <location>
        <begin position="69"/>
        <end position="257"/>
    </location>
</feature>
<gene>
    <name evidence="10" type="ORF">HC031_30825</name>
</gene>
<comment type="subcellular location">
    <subcellularLocation>
        <location evidence="1">Cell inner membrane</location>
        <topology evidence="1">Multi-pass membrane protein</topology>
    </subcellularLocation>
    <subcellularLocation>
        <location evidence="8">Cell membrane</location>
        <topology evidence="8">Multi-pass membrane protein</topology>
    </subcellularLocation>
</comment>
<evidence type="ECO:0000256" key="4">
    <source>
        <dbReference type="ARBA" id="ARBA00022519"/>
    </source>
</evidence>
<accession>A0ABX0Y6P1</accession>
<dbReference type="InterPro" id="IPR000515">
    <property type="entry name" value="MetI-like"/>
</dbReference>
<dbReference type="InterPro" id="IPR035906">
    <property type="entry name" value="MetI-like_sf"/>
</dbReference>
<feature type="transmembrane region" description="Helical" evidence="8">
    <location>
        <begin position="193"/>
        <end position="215"/>
    </location>
</feature>
<sequence length="269" mass="28331">MDALRDALPRTRGWFTAIGVLIAVFLLAPLIAVLPLAFTSSKYLVFPAVGFSWQWFDTVLTDPAWQGSIMNSARVAVTAAVIAMVTGTSAALAVRRISGGRRIVRTVLLAPMVMPQLVLALGLYLTYKNLVGGTSLTVLTLGQATLAMPLVFVTVSAGLAAVDPNLSRAAQSLGYRWPSVVWRIELPLVGRSVISGAILAFAVCFDEAVLAFFLVPPSQQTLPVKIWTSASENASPAIAAASALVICLAVTLLAVVALVGSRPNKQEAS</sequence>
<evidence type="ECO:0000259" key="9">
    <source>
        <dbReference type="PROSITE" id="PS50928"/>
    </source>
</evidence>
<feature type="transmembrane region" description="Helical" evidence="8">
    <location>
        <begin position="235"/>
        <end position="259"/>
    </location>
</feature>
<keyword evidence="3" id="KW-1003">Cell membrane</keyword>
<protein>
    <submittedName>
        <fullName evidence="10">ABC transporter permease</fullName>
    </submittedName>
</protein>
<feature type="transmembrane region" description="Helical" evidence="8">
    <location>
        <begin position="106"/>
        <end position="127"/>
    </location>
</feature>
<evidence type="ECO:0000256" key="6">
    <source>
        <dbReference type="ARBA" id="ARBA00022989"/>
    </source>
</evidence>
<keyword evidence="6 8" id="KW-1133">Transmembrane helix</keyword>
<keyword evidence="7 8" id="KW-0472">Membrane</keyword>
<evidence type="ECO:0000313" key="11">
    <source>
        <dbReference type="Proteomes" id="UP000722989"/>
    </source>
</evidence>
<dbReference type="Gene3D" id="1.10.3720.10">
    <property type="entry name" value="MetI-like"/>
    <property type="match status" value="1"/>
</dbReference>
<evidence type="ECO:0000256" key="7">
    <source>
        <dbReference type="ARBA" id="ARBA00023136"/>
    </source>
</evidence>
<dbReference type="Pfam" id="PF00528">
    <property type="entry name" value="BPD_transp_1"/>
    <property type="match status" value="1"/>
</dbReference>
<keyword evidence="11" id="KW-1185">Reference proteome</keyword>
<keyword evidence="4" id="KW-0997">Cell inner membrane</keyword>
<evidence type="ECO:0000256" key="3">
    <source>
        <dbReference type="ARBA" id="ARBA00022475"/>
    </source>
</evidence>
<dbReference type="CDD" id="cd06261">
    <property type="entry name" value="TM_PBP2"/>
    <property type="match status" value="1"/>
</dbReference>
<dbReference type="EMBL" id="JAATVY010000044">
    <property type="protein sequence ID" value="NJC74076.1"/>
    <property type="molecule type" value="Genomic_DNA"/>
</dbReference>
<reference evidence="10 11" key="1">
    <citation type="submission" date="2020-03" db="EMBL/GenBank/DDBJ databases">
        <title>WGS of the type strain of Planosporangium spp.</title>
        <authorList>
            <person name="Thawai C."/>
        </authorList>
    </citation>
    <scope>NUCLEOTIDE SEQUENCE [LARGE SCALE GENOMIC DNA]</scope>
    <source>
        <strain evidence="10 11">TBRC 5610</strain>
    </source>
</reference>
<feature type="transmembrane region" description="Helical" evidence="8">
    <location>
        <begin position="139"/>
        <end position="162"/>
    </location>
</feature>
<organism evidence="10 11">
    <name type="scientific">Planosporangium thailandense</name>
    <dbReference type="NCBI Taxonomy" id="765197"/>
    <lineage>
        <taxon>Bacteria</taxon>
        <taxon>Bacillati</taxon>
        <taxon>Actinomycetota</taxon>
        <taxon>Actinomycetes</taxon>
        <taxon>Micromonosporales</taxon>
        <taxon>Micromonosporaceae</taxon>
        <taxon>Planosporangium</taxon>
    </lineage>
</organism>
<feature type="transmembrane region" description="Helical" evidence="8">
    <location>
        <begin position="12"/>
        <end position="38"/>
    </location>
</feature>
<evidence type="ECO:0000256" key="2">
    <source>
        <dbReference type="ARBA" id="ARBA00022448"/>
    </source>
</evidence>
<dbReference type="PANTHER" id="PTHR43357:SF4">
    <property type="entry name" value="INNER MEMBRANE ABC TRANSPORTER PERMEASE PROTEIN YDCV"/>
    <property type="match status" value="1"/>
</dbReference>
<comment type="caution">
    <text evidence="10">The sequence shown here is derived from an EMBL/GenBank/DDBJ whole genome shotgun (WGS) entry which is preliminary data.</text>
</comment>
<dbReference type="RefSeq" id="WP_167928979.1">
    <property type="nucleotide sequence ID" value="NZ_JAATVY010000044.1"/>
</dbReference>